<accession>A0A1I6R4V9</accession>
<dbReference type="PANTHER" id="PTHR43800">
    <property type="entry name" value="PEPTIDYL-LYSINE N-ACETYLTRANSFERASE YJAB"/>
    <property type="match status" value="1"/>
</dbReference>
<dbReference type="OrthoDB" id="8116329at2"/>
<dbReference type="CDD" id="cd04301">
    <property type="entry name" value="NAT_SF"/>
    <property type="match status" value="1"/>
</dbReference>
<proteinExistence type="predicted"/>
<dbReference type="SUPFAM" id="SSF55729">
    <property type="entry name" value="Acyl-CoA N-acyltransferases (Nat)"/>
    <property type="match status" value="1"/>
</dbReference>
<dbReference type="Pfam" id="PF00583">
    <property type="entry name" value="Acetyltransf_1"/>
    <property type="match status" value="1"/>
</dbReference>
<sequence length="156" mass="18303">MWMIRKANNEDAQAIQQQLHQAYRPIKKQGFNMEATDVSIVAIRESLLQDEIFVLVNQQGWIQGTLRLKKRWDNVKMDHLGWFSISPELKGLGLGRKLIAYAEEYARERGREGIYLDTAKDHPWLPALYEKLGYQKIGEIRWPSQNFDAVQFEKQL</sequence>
<dbReference type="AlphaFoldDB" id="A0A1I6R4V9"/>
<dbReference type="Gene3D" id="3.40.630.30">
    <property type="match status" value="1"/>
</dbReference>
<feature type="domain" description="N-acetyltransferase" evidence="3">
    <location>
        <begin position="2"/>
        <end position="156"/>
    </location>
</feature>
<evidence type="ECO:0000256" key="2">
    <source>
        <dbReference type="ARBA" id="ARBA00023315"/>
    </source>
</evidence>
<reference evidence="5" key="1">
    <citation type="submission" date="2016-10" db="EMBL/GenBank/DDBJ databases">
        <authorList>
            <person name="Varghese N."/>
            <person name="Submissions S."/>
        </authorList>
    </citation>
    <scope>NUCLEOTIDE SEQUENCE [LARGE SCALE GENOMIC DNA]</scope>
    <source>
        <strain evidence="5">DSM 45789</strain>
    </source>
</reference>
<dbReference type="RefSeq" id="WP_091835688.1">
    <property type="nucleotide sequence ID" value="NZ_FPAA01000004.1"/>
</dbReference>
<evidence type="ECO:0000256" key="1">
    <source>
        <dbReference type="ARBA" id="ARBA00022679"/>
    </source>
</evidence>
<name>A0A1I6R4V9_9BACL</name>
<keyword evidence="5" id="KW-1185">Reference proteome</keyword>
<dbReference type="PANTHER" id="PTHR43800:SF1">
    <property type="entry name" value="PEPTIDYL-LYSINE N-ACETYLTRANSFERASE YJAB"/>
    <property type="match status" value="1"/>
</dbReference>
<dbReference type="EMBL" id="FPAA01000004">
    <property type="protein sequence ID" value="SFS59528.1"/>
    <property type="molecule type" value="Genomic_DNA"/>
</dbReference>
<keyword evidence="2" id="KW-0012">Acyltransferase</keyword>
<gene>
    <name evidence="4" type="ORF">SAMN05444972_104109</name>
</gene>
<dbReference type="InterPro" id="IPR000182">
    <property type="entry name" value="GNAT_dom"/>
</dbReference>
<dbReference type="InterPro" id="IPR016181">
    <property type="entry name" value="Acyl_CoA_acyltransferase"/>
</dbReference>
<evidence type="ECO:0000313" key="4">
    <source>
        <dbReference type="EMBL" id="SFS59528.1"/>
    </source>
</evidence>
<dbReference type="PROSITE" id="PS51186">
    <property type="entry name" value="GNAT"/>
    <property type="match status" value="1"/>
</dbReference>
<dbReference type="GO" id="GO:0016747">
    <property type="term" value="F:acyltransferase activity, transferring groups other than amino-acyl groups"/>
    <property type="evidence" value="ECO:0007669"/>
    <property type="project" value="InterPro"/>
</dbReference>
<evidence type="ECO:0000313" key="5">
    <source>
        <dbReference type="Proteomes" id="UP000198660"/>
    </source>
</evidence>
<organism evidence="4 5">
    <name type="scientific">Marininema halotolerans</name>
    <dbReference type="NCBI Taxonomy" id="1155944"/>
    <lineage>
        <taxon>Bacteria</taxon>
        <taxon>Bacillati</taxon>
        <taxon>Bacillota</taxon>
        <taxon>Bacilli</taxon>
        <taxon>Bacillales</taxon>
        <taxon>Thermoactinomycetaceae</taxon>
        <taxon>Marininema</taxon>
    </lineage>
</organism>
<keyword evidence="1 4" id="KW-0808">Transferase</keyword>
<evidence type="ECO:0000259" key="3">
    <source>
        <dbReference type="PROSITE" id="PS51186"/>
    </source>
</evidence>
<dbReference type="Proteomes" id="UP000198660">
    <property type="component" value="Unassembled WGS sequence"/>
</dbReference>
<protein>
    <submittedName>
        <fullName evidence="4">Predicted N-acetyltransferase YhbS</fullName>
    </submittedName>
</protein>